<feature type="transmembrane region" description="Helical" evidence="8">
    <location>
        <begin position="46"/>
        <end position="67"/>
    </location>
</feature>
<proteinExistence type="predicted"/>
<accession>A0A2S5KL92</accession>
<dbReference type="InterPro" id="IPR040423">
    <property type="entry name" value="PEA_transferase"/>
</dbReference>
<sequence>MASPASRQRWQISSVRFCLLLSTLLVLAYNSAFFHALGQVIDPLTLRGGVFTISVGALLGLLLFILLNLVAVPYLLKPLAIAILLSGAAASYFMNTYGIAIDSVMVQNVVETDPAEAAALFSPRLAMYLLLLGVVPCLLVWKVRISYRRWHRELLVRLLAIVASLLVIAAMLFALSQDYASFFRNNKNVRQMAVPLSYLYAGVSLAVKDKEGPIVVKAIGEDARPGVLALAKHKPTLTVFVVGETGRADHFGLNGYERNTTPLLAKQEVFNFTQFTSCGTATAVSVPCMFSLLDRQHYDDRKAKSQQGLLDVLNHAGYAVLWRDNNSGCKGACDRVSYEDMSKAAVAEDCNSEECFDQVLLHNIDAVLPRPNGDMFVVLHQHGSHGPDYYHRYPQDMAFYQPECKTNQLQDCSQESLVNTYDNTIRYTDYFLNNVIEWLKQRSDQYNTAMLYVADHGESLGENHVYLHGMPYMIAPEEQKHVSFFYWLSKGFEQTYDINSDCLAGKEHQPFSQDNIFHSVLGMLDIQTSVYDAKLDMFQGCRPQG</sequence>
<dbReference type="InterPro" id="IPR000917">
    <property type="entry name" value="Sulfatase_N"/>
</dbReference>
<evidence type="ECO:0000256" key="1">
    <source>
        <dbReference type="ARBA" id="ARBA00004429"/>
    </source>
</evidence>
<comment type="subcellular location">
    <subcellularLocation>
        <location evidence="1">Cell inner membrane</location>
        <topology evidence="1">Multi-pass membrane protein</topology>
    </subcellularLocation>
</comment>
<keyword evidence="7 8" id="KW-0472">Membrane</keyword>
<dbReference type="InterPro" id="IPR012549">
    <property type="entry name" value="EptA-like_N"/>
</dbReference>
<protein>
    <submittedName>
        <fullName evidence="11">Phosphoethanolamine transferase</fullName>
    </submittedName>
</protein>
<feature type="transmembrane region" description="Helical" evidence="8">
    <location>
        <begin position="121"/>
        <end position="142"/>
    </location>
</feature>
<dbReference type="EMBL" id="PRLP01000109">
    <property type="protein sequence ID" value="PPC75086.1"/>
    <property type="molecule type" value="Genomic_DNA"/>
</dbReference>
<evidence type="ECO:0000256" key="6">
    <source>
        <dbReference type="ARBA" id="ARBA00022989"/>
    </source>
</evidence>
<feature type="transmembrane region" description="Helical" evidence="8">
    <location>
        <begin position="154"/>
        <end position="175"/>
    </location>
</feature>
<evidence type="ECO:0000256" key="4">
    <source>
        <dbReference type="ARBA" id="ARBA00022679"/>
    </source>
</evidence>
<dbReference type="Pfam" id="PF08019">
    <property type="entry name" value="EptA_B_N"/>
    <property type="match status" value="1"/>
</dbReference>
<keyword evidence="4 11" id="KW-0808">Transferase</keyword>
<keyword evidence="2" id="KW-1003">Cell membrane</keyword>
<dbReference type="Pfam" id="PF00884">
    <property type="entry name" value="Sulfatase"/>
    <property type="match status" value="1"/>
</dbReference>
<evidence type="ECO:0000256" key="8">
    <source>
        <dbReference type="SAM" id="Phobius"/>
    </source>
</evidence>
<dbReference type="SUPFAM" id="SSF53649">
    <property type="entry name" value="Alkaline phosphatase-like"/>
    <property type="match status" value="1"/>
</dbReference>
<evidence type="ECO:0000259" key="10">
    <source>
        <dbReference type="Pfam" id="PF08019"/>
    </source>
</evidence>
<dbReference type="Gene3D" id="3.40.720.10">
    <property type="entry name" value="Alkaline Phosphatase, subunit A"/>
    <property type="match status" value="1"/>
</dbReference>
<dbReference type="GO" id="GO:0005886">
    <property type="term" value="C:plasma membrane"/>
    <property type="evidence" value="ECO:0007669"/>
    <property type="project" value="UniProtKB-SubCell"/>
</dbReference>
<dbReference type="CDD" id="cd16017">
    <property type="entry name" value="LptA"/>
    <property type="match status" value="1"/>
</dbReference>
<dbReference type="OrthoDB" id="9786870at2"/>
<gene>
    <name evidence="11" type="ORF">C4K68_22235</name>
</gene>
<comment type="caution">
    <text evidence="11">The sequence shown here is derived from an EMBL/GenBank/DDBJ whole genome shotgun (WGS) entry which is preliminary data.</text>
</comment>
<name>A0A2S5KL92_9PROT</name>
<feature type="domain" description="Phosphoethanolamine transferase N-terminal" evidence="10">
    <location>
        <begin position="61"/>
        <end position="207"/>
    </location>
</feature>
<evidence type="ECO:0000259" key="9">
    <source>
        <dbReference type="Pfam" id="PF00884"/>
    </source>
</evidence>
<dbReference type="Proteomes" id="UP000238196">
    <property type="component" value="Unassembled WGS sequence"/>
</dbReference>
<evidence type="ECO:0000256" key="2">
    <source>
        <dbReference type="ARBA" id="ARBA00022475"/>
    </source>
</evidence>
<keyword evidence="6 8" id="KW-1133">Transmembrane helix</keyword>
<dbReference type="GO" id="GO:0016776">
    <property type="term" value="F:phosphotransferase activity, phosphate group as acceptor"/>
    <property type="evidence" value="ECO:0007669"/>
    <property type="project" value="TreeGrafter"/>
</dbReference>
<dbReference type="InterPro" id="IPR017850">
    <property type="entry name" value="Alkaline_phosphatase_core_sf"/>
</dbReference>
<organism evidence="11 12">
    <name type="scientific">Proteobacteria bacterium 228</name>
    <dbReference type="NCBI Taxonomy" id="2083153"/>
    <lineage>
        <taxon>Bacteria</taxon>
        <taxon>Pseudomonadati</taxon>
        <taxon>Pseudomonadota</taxon>
    </lineage>
</organism>
<keyword evidence="3" id="KW-0997">Cell inner membrane</keyword>
<evidence type="ECO:0000256" key="3">
    <source>
        <dbReference type="ARBA" id="ARBA00022519"/>
    </source>
</evidence>
<dbReference type="InterPro" id="IPR058130">
    <property type="entry name" value="PEA_transf_C"/>
</dbReference>
<evidence type="ECO:0000313" key="11">
    <source>
        <dbReference type="EMBL" id="PPC75086.1"/>
    </source>
</evidence>
<keyword evidence="5 8" id="KW-0812">Transmembrane</keyword>
<dbReference type="PANTHER" id="PTHR30443">
    <property type="entry name" value="INNER MEMBRANE PROTEIN"/>
    <property type="match status" value="1"/>
</dbReference>
<dbReference type="PANTHER" id="PTHR30443:SF0">
    <property type="entry name" value="PHOSPHOETHANOLAMINE TRANSFERASE EPTA"/>
    <property type="match status" value="1"/>
</dbReference>
<dbReference type="AlphaFoldDB" id="A0A2S5KL92"/>
<reference evidence="11 12" key="1">
    <citation type="submission" date="2018-02" db="EMBL/GenBank/DDBJ databases">
        <title>novel marine gammaproteobacteria from coastal saline agro ecosystem.</title>
        <authorList>
            <person name="Krishnan R."/>
            <person name="Ramesh Kumar N."/>
        </authorList>
    </citation>
    <scope>NUCLEOTIDE SEQUENCE [LARGE SCALE GENOMIC DNA]</scope>
    <source>
        <strain evidence="11 12">228</strain>
    </source>
</reference>
<evidence type="ECO:0000313" key="12">
    <source>
        <dbReference type="Proteomes" id="UP000238196"/>
    </source>
</evidence>
<feature type="transmembrane region" description="Helical" evidence="8">
    <location>
        <begin position="79"/>
        <end position="101"/>
    </location>
</feature>
<evidence type="ECO:0000256" key="5">
    <source>
        <dbReference type="ARBA" id="ARBA00022692"/>
    </source>
</evidence>
<evidence type="ECO:0000256" key="7">
    <source>
        <dbReference type="ARBA" id="ARBA00023136"/>
    </source>
</evidence>
<feature type="domain" description="Sulfatase N-terminal" evidence="9">
    <location>
        <begin position="238"/>
        <end position="526"/>
    </location>
</feature>
<dbReference type="GO" id="GO:0009244">
    <property type="term" value="P:lipopolysaccharide core region biosynthetic process"/>
    <property type="evidence" value="ECO:0007669"/>
    <property type="project" value="TreeGrafter"/>
</dbReference>
<dbReference type="NCBIfam" id="NF028537">
    <property type="entry name" value="P_eth_NH2_trans"/>
    <property type="match status" value="1"/>
</dbReference>